<dbReference type="InterPro" id="IPR008207">
    <property type="entry name" value="Sig_transdc_His_kin_Hpt_dom"/>
</dbReference>
<keyword evidence="4" id="KW-1003">Cell membrane</keyword>
<dbReference type="PANTHER" id="PTHR43047">
    <property type="entry name" value="TWO-COMPONENT HISTIDINE PROTEIN KINASE"/>
    <property type="match status" value="1"/>
</dbReference>
<feature type="domain" description="PAS" evidence="18">
    <location>
        <begin position="86"/>
        <end position="161"/>
    </location>
</feature>
<dbReference type="Gene3D" id="1.10.287.130">
    <property type="match status" value="1"/>
</dbReference>
<reference evidence="21 22" key="1">
    <citation type="submission" date="2018-01" db="EMBL/GenBank/DDBJ databases">
        <title>The complete genome sequence of Chromatium okenii LaCa, a purple sulfur bacterium with a turbulent life.</title>
        <authorList>
            <person name="Luedin S.M."/>
            <person name="Liechti N."/>
            <person name="Storelli N."/>
            <person name="Danza F."/>
            <person name="Wittwer M."/>
            <person name="Pothier J.F."/>
            <person name="Tonolla M.A."/>
        </authorList>
    </citation>
    <scope>NUCLEOTIDE SEQUENCE [LARGE SCALE GENOMIC DNA]</scope>
    <source>
        <strain evidence="21 22">LaCa</strain>
    </source>
</reference>
<dbReference type="SUPFAM" id="SSF47226">
    <property type="entry name" value="Histidine-containing phosphotransfer domain, HPT domain"/>
    <property type="match status" value="1"/>
</dbReference>
<evidence type="ECO:0000256" key="2">
    <source>
        <dbReference type="ARBA" id="ARBA00004429"/>
    </source>
</evidence>
<keyword evidence="8" id="KW-0812">Transmembrane</keyword>
<keyword evidence="11" id="KW-1133">Transmembrane helix</keyword>
<dbReference type="Gene3D" id="3.40.50.2300">
    <property type="match status" value="1"/>
</dbReference>
<dbReference type="EMBL" id="PPGH01000035">
    <property type="protein sequence ID" value="PQJ96350.1"/>
    <property type="molecule type" value="Genomic_DNA"/>
</dbReference>
<evidence type="ECO:0000256" key="1">
    <source>
        <dbReference type="ARBA" id="ARBA00000085"/>
    </source>
</evidence>
<comment type="subcellular location">
    <subcellularLocation>
        <location evidence="2">Cell inner membrane</location>
        <topology evidence="2">Multi-pass membrane protein</topology>
    </subcellularLocation>
</comment>
<dbReference type="Gene3D" id="1.20.120.160">
    <property type="entry name" value="HPT domain"/>
    <property type="match status" value="1"/>
</dbReference>
<dbReference type="EC" id="2.7.13.3" evidence="3"/>
<dbReference type="Pfam" id="PF01627">
    <property type="entry name" value="Hpt"/>
    <property type="match status" value="1"/>
</dbReference>
<dbReference type="Pfam" id="PF00512">
    <property type="entry name" value="HisKA"/>
    <property type="match status" value="1"/>
</dbReference>
<dbReference type="SUPFAM" id="SSF55785">
    <property type="entry name" value="PYP-like sensor domain (PAS domain)"/>
    <property type="match status" value="2"/>
</dbReference>
<evidence type="ECO:0000256" key="3">
    <source>
        <dbReference type="ARBA" id="ARBA00012438"/>
    </source>
</evidence>
<evidence type="ECO:0000256" key="5">
    <source>
        <dbReference type="ARBA" id="ARBA00022519"/>
    </source>
</evidence>
<dbReference type="Gene3D" id="3.30.565.10">
    <property type="entry name" value="Histidine kinase-like ATPase, C-terminal domain"/>
    <property type="match status" value="1"/>
</dbReference>
<evidence type="ECO:0000259" key="16">
    <source>
        <dbReference type="PROSITE" id="PS50109"/>
    </source>
</evidence>
<keyword evidence="7" id="KW-0808">Transferase</keyword>
<dbReference type="GO" id="GO:0000155">
    <property type="term" value="F:phosphorelay sensor kinase activity"/>
    <property type="evidence" value="ECO:0007669"/>
    <property type="project" value="InterPro"/>
</dbReference>
<feature type="domain" description="Histidine kinase" evidence="16">
    <location>
        <begin position="234"/>
        <end position="496"/>
    </location>
</feature>
<evidence type="ECO:0000256" key="9">
    <source>
        <dbReference type="ARBA" id="ARBA00022777"/>
    </source>
</evidence>
<dbReference type="CDD" id="cd00082">
    <property type="entry name" value="HisKA"/>
    <property type="match status" value="1"/>
</dbReference>
<protein>
    <recommendedName>
        <fullName evidence="3">histidine kinase</fullName>
        <ecNumber evidence="3">2.7.13.3</ecNumber>
    </recommendedName>
</protein>
<dbReference type="InterPro" id="IPR003661">
    <property type="entry name" value="HisK_dim/P_dom"/>
</dbReference>
<evidence type="ECO:0000313" key="21">
    <source>
        <dbReference type="EMBL" id="PQJ96350.1"/>
    </source>
</evidence>
<dbReference type="CDD" id="cd16922">
    <property type="entry name" value="HATPase_EvgS-ArcB-TorS-like"/>
    <property type="match status" value="1"/>
</dbReference>
<keyword evidence="5" id="KW-0997">Cell inner membrane</keyword>
<dbReference type="SUPFAM" id="SSF52172">
    <property type="entry name" value="CheY-like"/>
    <property type="match status" value="1"/>
</dbReference>
<dbReference type="OrthoDB" id="8573350at2"/>
<dbReference type="Gene3D" id="3.30.450.20">
    <property type="entry name" value="PAS domain"/>
    <property type="match status" value="2"/>
</dbReference>
<dbReference type="SMART" id="SM00091">
    <property type="entry name" value="PAS"/>
    <property type="match status" value="1"/>
</dbReference>
<keyword evidence="13" id="KW-0472">Membrane</keyword>
<evidence type="ECO:0000256" key="13">
    <source>
        <dbReference type="ARBA" id="ARBA00023136"/>
    </source>
</evidence>
<evidence type="ECO:0000313" key="22">
    <source>
        <dbReference type="Proteomes" id="UP000239936"/>
    </source>
</evidence>
<evidence type="ECO:0000256" key="12">
    <source>
        <dbReference type="ARBA" id="ARBA00023012"/>
    </source>
</evidence>
<dbReference type="InterPro" id="IPR011006">
    <property type="entry name" value="CheY-like_superfamily"/>
</dbReference>
<dbReference type="CDD" id="cd00130">
    <property type="entry name" value="PAS"/>
    <property type="match status" value="1"/>
</dbReference>
<evidence type="ECO:0000259" key="17">
    <source>
        <dbReference type="PROSITE" id="PS50110"/>
    </source>
</evidence>
<keyword evidence="10" id="KW-0547">Nucleotide-binding</keyword>
<evidence type="ECO:0000259" key="18">
    <source>
        <dbReference type="PROSITE" id="PS50112"/>
    </source>
</evidence>
<dbReference type="PROSITE" id="PS50109">
    <property type="entry name" value="HIS_KIN"/>
    <property type="match status" value="1"/>
</dbReference>
<dbReference type="GO" id="GO:0006355">
    <property type="term" value="P:regulation of DNA-templated transcription"/>
    <property type="evidence" value="ECO:0007669"/>
    <property type="project" value="InterPro"/>
</dbReference>
<feature type="domain" description="HPt" evidence="20">
    <location>
        <begin position="683"/>
        <end position="779"/>
    </location>
</feature>
<dbReference type="InterPro" id="IPR001610">
    <property type="entry name" value="PAC"/>
</dbReference>
<name>A0A2S7XRK0_9GAMM</name>
<dbReference type="InterPro" id="IPR001789">
    <property type="entry name" value="Sig_transdc_resp-reg_receiver"/>
</dbReference>
<dbReference type="InterPro" id="IPR005467">
    <property type="entry name" value="His_kinase_dom"/>
</dbReference>
<dbReference type="InterPro" id="IPR036641">
    <property type="entry name" value="HPT_dom_sf"/>
</dbReference>
<dbReference type="InterPro" id="IPR000014">
    <property type="entry name" value="PAS"/>
</dbReference>
<dbReference type="PROSITE" id="PS50894">
    <property type="entry name" value="HPT"/>
    <property type="match status" value="1"/>
</dbReference>
<evidence type="ECO:0000256" key="10">
    <source>
        <dbReference type="ARBA" id="ARBA00022840"/>
    </source>
</evidence>
<dbReference type="GO" id="GO:0005886">
    <property type="term" value="C:plasma membrane"/>
    <property type="evidence" value="ECO:0007669"/>
    <property type="project" value="UniProtKB-SubCell"/>
</dbReference>
<evidence type="ECO:0000256" key="6">
    <source>
        <dbReference type="ARBA" id="ARBA00022553"/>
    </source>
</evidence>
<gene>
    <name evidence="21" type="ORF">CXB77_11520</name>
</gene>
<dbReference type="Pfam" id="PF00072">
    <property type="entry name" value="Response_reg"/>
    <property type="match status" value="1"/>
</dbReference>
<evidence type="ECO:0000259" key="20">
    <source>
        <dbReference type="PROSITE" id="PS50894"/>
    </source>
</evidence>
<evidence type="ECO:0000256" key="8">
    <source>
        <dbReference type="ARBA" id="ARBA00022692"/>
    </source>
</evidence>
<dbReference type="InterPro" id="IPR036890">
    <property type="entry name" value="HATPase_C_sf"/>
</dbReference>
<dbReference type="PROSITE" id="PS50112">
    <property type="entry name" value="PAS"/>
    <property type="match status" value="1"/>
</dbReference>
<dbReference type="InterPro" id="IPR035965">
    <property type="entry name" value="PAS-like_dom_sf"/>
</dbReference>
<organism evidence="21 22">
    <name type="scientific">Chromatium okenii</name>
    <dbReference type="NCBI Taxonomy" id="61644"/>
    <lineage>
        <taxon>Bacteria</taxon>
        <taxon>Pseudomonadati</taxon>
        <taxon>Pseudomonadota</taxon>
        <taxon>Gammaproteobacteria</taxon>
        <taxon>Chromatiales</taxon>
        <taxon>Chromatiaceae</taxon>
        <taxon>Chromatium</taxon>
    </lineage>
</organism>
<sequence length="874" mass="96892">MYDELWATLKAGEVWRGEFHNRRKDGSEYVELAIISPVRQPDGQITHYLAVKEDITSHKQVEEELKHYRLHLEELVETRTAELKSTEERSRLILESSADGLYGEDVNGVATFINPAACAMIGYTAEQVLGQCMHDLIHHRHADGSPYSKEDCPIQRALLHGEVLRQDEDVFWHADGHSFPVSYSSHPMYRNGELIGAVVSFFDISVQKQTEAAREAALAEAERLARLKSEFLANMSHEIRTPLNAVLGFAQIGVRQSEGRKSQDFFRRILDSGQLLLGVVNDILDFSKMEAGKLNLEQGSLDVREVIEHAADQLRERALDKGLELRVEISPNLPATCQGDALRLTQVLGNLLSNAIKFTEHGSVRLAVESCRLMENCQSTGNQPLNADKRSVSQSMIENCPLKPDHCQLITEHCPPTDNCLLFTVTDSGIGMTEQQVSRLFRPFEQADGSITRRFGGTGLGLAISKRLVDMMGGTITATSQLGQGTCFAVQIPLCNAKGVITDAKVPFAPPLLDVRQRLHGLVILVAEDNSVNRLVLKELLRDEGCRLVQVENGLQAVEQVTSNTTPAFDLVLMDVQMPVMDGFEAARLIHAYRPTLPIVGLTAHALPSERRQCLNAGMIDHVAKPVELETLVEVILKCATLSLTATTAADVPPLLPESPTDEQYHDAPLMDWTALALRYQTRPAFLPKLLESVLVGCVTYPDDLRHAASRGEMTRLAFLAHTLKGTAGNLFAKRLQTLAASTEYNARAELPEATRQAFQLANLLETLLRDITDRLVVLTPPTINPSVVIDIESKVIAALIDQLEALLMIDDTAVNTLFEENEALLLRTFGEQARQLNRQIERFDYQAALNTLRTFKTREFATFSPIPPASSDD</sequence>
<dbReference type="PROSITE" id="PS50113">
    <property type="entry name" value="PAC"/>
    <property type="match status" value="1"/>
</dbReference>
<dbReference type="Pfam" id="PF02518">
    <property type="entry name" value="HATPase_c"/>
    <property type="match status" value="1"/>
</dbReference>
<evidence type="ECO:0000256" key="14">
    <source>
        <dbReference type="PROSITE-ProRule" id="PRU00110"/>
    </source>
</evidence>
<keyword evidence="10" id="KW-0067">ATP-binding</keyword>
<evidence type="ECO:0000256" key="4">
    <source>
        <dbReference type="ARBA" id="ARBA00022475"/>
    </source>
</evidence>
<feature type="modified residue" description="4-aspartylphosphate" evidence="15">
    <location>
        <position position="575"/>
    </location>
</feature>
<dbReference type="PANTHER" id="PTHR43047:SF78">
    <property type="entry name" value="SENSORY_REGULATORY PROTEIN RPFC"/>
    <property type="match status" value="1"/>
</dbReference>
<evidence type="ECO:0000256" key="11">
    <source>
        <dbReference type="ARBA" id="ARBA00022989"/>
    </source>
</evidence>
<keyword evidence="9" id="KW-0418">Kinase</keyword>
<feature type="domain" description="PAC" evidence="19">
    <location>
        <begin position="15"/>
        <end position="67"/>
    </location>
</feature>
<dbReference type="SMART" id="SM00387">
    <property type="entry name" value="HATPase_c"/>
    <property type="match status" value="1"/>
</dbReference>
<evidence type="ECO:0000259" key="19">
    <source>
        <dbReference type="PROSITE" id="PS50113"/>
    </source>
</evidence>
<dbReference type="Pfam" id="PF13426">
    <property type="entry name" value="PAS_9"/>
    <property type="match status" value="1"/>
</dbReference>
<dbReference type="InterPro" id="IPR013767">
    <property type="entry name" value="PAS_fold"/>
</dbReference>
<dbReference type="SMART" id="SM00388">
    <property type="entry name" value="HisKA"/>
    <property type="match status" value="1"/>
</dbReference>
<dbReference type="PROSITE" id="PS50110">
    <property type="entry name" value="RESPONSE_REGULATORY"/>
    <property type="match status" value="1"/>
</dbReference>
<dbReference type="NCBIfam" id="TIGR00229">
    <property type="entry name" value="sensory_box"/>
    <property type="match status" value="2"/>
</dbReference>
<dbReference type="Proteomes" id="UP000239936">
    <property type="component" value="Unassembled WGS sequence"/>
</dbReference>
<feature type="domain" description="Response regulatory" evidence="17">
    <location>
        <begin position="523"/>
        <end position="640"/>
    </location>
</feature>
<dbReference type="InterPro" id="IPR003594">
    <property type="entry name" value="HATPase_dom"/>
</dbReference>
<dbReference type="SMART" id="SM00086">
    <property type="entry name" value="PAC"/>
    <property type="match status" value="2"/>
</dbReference>
<dbReference type="SUPFAM" id="SSF47384">
    <property type="entry name" value="Homodimeric domain of signal transducing histidine kinase"/>
    <property type="match status" value="1"/>
</dbReference>
<dbReference type="Pfam" id="PF00989">
    <property type="entry name" value="PAS"/>
    <property type="match status" value="1"/>
</dbReference>
<dbReference type="SMART" id="SM00448">
    <property type="entry name" value="REC"/>
    <property type="match status" value="1"/>
</dbReference>
<keyword evidence="22" id="KW-1185">Reference proteome</keyword>
<keyword evidence="6 15" id="KW-0597">Phosphoprotein</keyword>
<dbReference type="InterPro" id="IPR000700">
    <property type="entry name" value="PAS-assoc_C"/>
</dbReference>
<comment type="catalytic activity">
    <reaction evidence="1">
        <text>ATP + protein L-histidine = ADP + protein N-phospho-L-histidine.</text>
        <dbReference type="EC" id="2.7.13.3"/>
    </reaction>
</comment>
<feature type="modified residue" description="Phosphohistidine" evidence="14">
    <location>
        <position position="722"/>
    </location>
</feature>
<dbReference type="PRINTS" id="PR00344">
    <property type="entry name" value="BCTRLSENSOR"/>
</dbReference>
<dbReference type="SUPFAM" id="SSF55874">
    <property type="entry name" value="ATPase domain of HSP90 chaperone/DNA topoisomerase II/histidine kinase"/>
    <property type="match status" value="1"/>
</dbReference>
<keyword evidence="12" id="KW-0902">Two-component regulatory system</keyword>
<evidence type="ECO:0000256" key="15">
    <source>
        <dbReference type="PROSITE-ProRule" id="PRU00169"/>
    </source>
</evidence>
<proteinExistence type="predicted"/>
<dbReference type="InterPro" id="IPR004358">
    <property type="entry name" value="Sig_transdc_His_kin-like_C"/>
</dbReference>
<accession>A0A2S7XRK0</accession>
<comment type="caution">
    <text evidence="21">The sequence shown here is derived from an EMBL/GenBank/DDBJ whole genome shotgun (WGS) entry which is preliminary data.</text>
</comment>
<dbReference type="AlphaFoldDB" id="A0A2S7XRK0"/>
<dbReference type="CDD" id="cd17546">
    <property type="entry name" value="REC_hyHK_CKI1_RcsC-like"/>
    <property type="match status" value="1"/>
</dbReference>
<evidence type="ECO:0000256" key="7">
    <source>
        <dbReference type="ARBA" id="ARBA00022679"/>
    </source>
</evidence>
<dbReference type="InterPro" id="IPR036097">
    <property type="entry name" value="HisK_dim/P_sf"/>
</dbReference>